<dbReference type="EMBL" id="LJZV01000034">
    <property type="protein sequence ID" value="KZD87156.1"/>
    <property type="molecule type" value="Genomic_DNA"/>
</dbReference>
<feature type="transmembrane region" description="Helical" evidence="1">
    <location>
        <begin position="32"/>
        <end position="51"/>
    </location>
</feature>
<comment type="caution">
    <text evidence="4">The sequence shown here is derived from an EMBL/GenBank/DDBJ whole genome shotgun (WGS) entry which is preliminary data.</text>
</comment>
<evidence type="ECO:0000313" key="3">
    <source>
        <dbReference type="EMBL" id="KZD88295.1"/>
    </source>
</evidence>
<feature type="transmembrane region" description="Helical" evidence="1">
    <location>
        <begin position="9"/>
        <end position="26"/>
    </location>
</feature>
<evidence type="ECO:0000313" key="2">
    <source>
        <dbReference type="EMBL" id="KZD87156.1"/>
    </source>
</evidence>
<reference evidence="2 5" key="1">
    <citation type="submission" date="2015-09" db="EMBL/GenBank/DDBJ databases">
        <title>Spore heat resistance.</title>
        <authorList>
            <person name="Boekhorst J."/>
            <person name="Berendsen E.M."/>
            <person name="Wells-Bennik M.H."/>
            <person name="Kuipers O.P."/>
        </authorList>
    </citation>
    <scope>NUCLEOTIDE SEQUENCE [LARGE SCALE GENOMIC DNA]</scope>
    <source>
        <strain evidence="2 5">B4122</strain>
    </source>
</reference>
<dbReference type="Proteomes" id="UP000076442">
    <property type="component" value="Unassembled WGS sequence"/>
</dbReference>
<evidence type="ECO:0000313" key="4">
    <source>
        <dbReference type="EMBL" id="MBO3794945.1"/>
    </source>
</evidence>
<gene>
    <name evidence="3" type="ORF">B4122_4463</name>
    <name evidence="2" type="ORF">B4122_4663</name>
    <name evidence="4" type="ORF">J5227_11660</name>
</gene>
<dbReference type="Pfam" id="PF26313">
    <property type="entry name" value="YkoA"/>
    <property type="match status" value="1"/>
</dbReference>
<name>A0A063XGK2_BACIU</name>
<protein>
    <submittedName>
        <fullName evidence="4">Uncharacterized protein</fullName>
    </submittedName>
</protein>
<proteinExistence type="predicted"/>
<accession>A0A063XGK2</accession>
<keyword evidence="1" id="KW-1133">Transmembrane helix</keyword>
<dbReference type="RefSeq" id="WP_003232345.1">
    <property type="nucleotide sequence ID" value="NZ_AP024621.1"/>
</dbReference>
<reference evidence="4" key="2">
    <citation type="submission" date="2021-03" db="EMBL/GenBank/DDBJ databases">
        <title>Isolation of Bacillus subtilis from fermented food sample.</title>
        <authorList>
            <person name="Lakshmanan V."/>
            <person name="Athira K."/>
            <person name="Rajagopal K."/>
        </authorList>
    </citation>
    <scope>NUCLEOTIDE SEQUENCE</scope>
    <source>
        <strain evidence="4">S1</strain>
    </source>
</reference>
<keyword evidence="1" id="KW-0472">Membrane</keyword>
<evidence type="ECO:0000313" key="5">
    <source>
        <dbReference type="Proteomes" id="UP000076442"/>
    </source>
</evidence>
<dbReference type="AlphaFoldDB" id="A0A063XGK2"/>
<dbReference type="Proteomes" id="UP000665181">
    <property type="component" value="Unassembled WGS sequence"/>
</dbReference>
<dbReference type="EMBL" id="JAGFPW010000008">
    <property type="protein sequence ID" value="MBO3794945.1"/>
    <property type="molecule type" value="Genomic_DNA"/>
</dbReference>
<feature type="transmembrane region" description="Helical" evidence="1">
    <location>
        <begin position="63"/>
        <end position="87"/>
    </location>
</feature>
<evidence type="ECO:0000256" key="1">
    <source>
        <dbReference type="SAM" id="Phobius"/>
    </source>
</evidence>
<organism evidence="4 6">
    <name type="scientific">Bacillus subtilis</name>
    <dbReference type="NCBI Taxonomy" id="1423"/>
    <lineage>
        <taxon>Bacteria</taxon>
        <taxon>Bacillati</taxon>
        <taxon>Bacillota</taxon>
        <taxon>Bacilli</taxon>
        <taxon>Bacillales</taxon>
        <taxon>Bacillaceae</taxon>
        <taxon>Bacillus</taxon>
    </lineage>
</organism>
<keyword evidence="1" id="KW-0812">Transmembrane</keyword>
<dbReference type="InterPro" id="IPR058895">
    <property type="entry name" value="YkoA-like"/>
</dbReference>
<evidence type="ECO:0000313" key="6">
    <source>
        <dbReference type="Proteomes" id="UP000665181"/>
    </source>
</evidence>
<dbReference type="EMBL" id="LJZV01000028">
    <property type="protein sequence ID" value="KZD88295.1"/>
    <property type="molecule type" value="Genomic_DNA"/>
</dbReference>
<dbReference type="OMA" id="TEYCLMI"/>
<sequence length="89" mass="10058">MRLLTLTEYCLLIFFTGFYLAVTGFTAKDIGLYIGIALIYIFSHIFSKRLLEKRGKENKQVHLFFSVLAIIGSVFITVLCIALVASFSK</sequence>